<feature type="region of interest" description="Disordered" evidence="1">
    <location>
        <begin position="233"/>
        <end position="323"/>
    </location>
</feature>
<dbReference type="OrthoDB" id="4738706at2759"/>
<evidence type="ECO:0000313" key="4">
    <source>
        <dbReference type="Proteomes" id="UP000760494"/>
    </source>
</evidence>
<organism evidence="3 4">
    <name type="scientific">Fusarium fujikuroi</name>
    <name type="common">Bakanae and foot rot disease fungus</name>
    <name type="synonym">Gibberella fujikuroi</name>
    <dbReference type="NCBI Taxonomy" id="5127"/>
    <lineage>
        <taxon>Eukaryota</taxon>
        <taxon>Fungi</taxon>
        <taxon>Dikarya</taxon>
        <taxon>Ascomycota</taxon>
        <taxon>Pezizomycotina</taxon>
        <taxon>Sordariomycetes</taxon>
        <taxon>Hypocreomycetidae</taxon>
        <taxon>Hypocreales</taxon>
        <taxon>Nectriaceae</taxon>
        <taxon>Fusarium</taxon>
        <taxon>Fusarium fujikuroi species complex</taxon>
    </lineage>
</organism>
<feature type="region of interest" description="Disordered" evidence="1">
    <location>
        <begin position="1"/>
        <end position="45"/>
    </location>
</feature>
<evidence type="ECO:0000259" key="2">
    <source>
        <dbReference type="SMART" id="SM00355"/>
    </source>
</evidence>
<feature type="domain" description="C2H2-type" evidence="2">
    <location>
        <begin position="1106"/>
        <end position="1126"/>
    </location>
</feature>
<feature type="compositionally biased region" description="Basic and acidic residues" evidence="1">
    <location>
        <begin position="987"/>
        <end position="1000"/>
    </location>
</feature>
<comment type="caution">
    <text evidence="3">The sequence shown here is derived from an EMBL/GenBank/DDBJ whole genome shotgun (WGS) entry which is preliminary data.</text>
</comment>
<feature type="domain" description="C2H2-type" evidence="2">
    <location>
        <begin position="1052"/>
        <end position="1082"/>
    </location>
</feature>
<feature type="compositionally biased region" description="Polar residues" evidence="1">
    <location>
        <begin position="25"/>
        <end position="34"/>
    </location>
</feature>
<protein>
    <recommendedName>
        <fullName evidence="2">C2H2-type domain-containing protein</fullName>
    </recommendedName>
</protein>
<feature type="domain" description="C2H2-type" evidence="2">
    <location>
        <begin position="812"/>
        <end position="838"/>
    </location>
</feature>
<dbReference type="EMBL" id="CABFJX010000190">
    <property type="protein sequence ID" value="VTT66942.1"/>
    <property type="molecule type" value="Genomic_DNA"/>
</dbReference>
<feature type="compositionally biased region" description="Basic and acidic residues" evidence="1">
    <location>
        <begin position="776"/>
        <end position="791"/>
    </location>
</feature>
<proteinExistence type="predicted"/>
<name>A0A2H3RB09_FUSFU</name>
<reference evidence="3" key="1">
    <citation type="submission" date="2019-05" db="EMBL/GenBank/DDBJ databases">
        <authorList>
            <person name="Piombo E."/>
        </authorList>
    </citation>
    <scope>NUCLEOTIDE SEQUENCE</scope>
    <source>
        <strain evidence="3">C2S</strain>
    </source>
</reference>
<feature type="compositionally biased region" description="Polar residues" evidence="1">
    <location>
        <begin position="734"/>
        <end position="753"/>
    </location>
</feature>
<dbReference type="PANTHER" id="PTHR42031:SF1">
    <property type="entry name" value="KEY LIME PATHOGENICITY PROTEIN"/>
    <property type="match status" value="1"/>
</dbReference>
<feature type="region of interest" description="Disordered" evidence="1">
    <location>
        <begin position="978"/>
        <end position="1000"/>
    </location>
</feature>
<dbReference type="InterPro" id="IPR013087">
    <property type="entry name" value="Znf_C2H2_type"/>
</dbReference>
<dbReference type="Proteomes" id="UP000760494">
    <property type="component" value="Unassembled WGS sequence"/>
</dbReference>
<evidence type="ECO:0000256" key="1">
    <source>
        <dbReference type="SAM" id="MobiDB-lite"/>
    </source>
</evidence>
<feature type="domain" description="C2H2-type" evidence="2">
    <location>
        <begin position="1020"/>
        <end position="1047"/>
    </location>
</feature>
<dbReference type="InterPro" id="IPR057218">
    <property type="entry name" value="DUF7896"/>
</dbReference>
<dbReference type="PANTHER" id="PTHR42031">
    <property type="entry name" value="KEY LIME PATHOGENICITY PROTEIN"/>
    <property type="match status" value="1"/>
</dbReference>
<feature type="compositionally biased region" description="Basic and acidic residues" evidence="1">
    <location>
        <begin position="1"/>
        <end position="18"/>
    </location>
</feature>
<dbReference type="Gene3D" id="3.30.160.60">
    <property type="entry name" value="Classic Zinc Finger"/>
    <property type="match status" value="1"/>
</dbReference>
<dbReference type="AlphaFoldDB" id="A0A2H3RB09"/>
<feature type="domain" description="C2H2-type" evidence="2">
    <location>
        <begin position="993"/>
        <end position="1014"/>
    </location>
</feature>
<accession>A0A2H3RB09</accession>
<dbReference type="SMART" id="SM00355">
    <property type="entry name" value="ZnF_C2H2"/>
    <property type="match status" value="6"/>
</dbReference>
<feature type="domain" description="C2H2-type" evidence="2">
    <location>
        <begin position="196"/>
        <end position="223"/>
    </location>
</feature>
<feature type="region of interest" description="Disordered" evidence="1">
    <location>
        <begin position="734"/>
        <end position="807"/>
    </location>
</feature>
<sequence length="1151" mass="127776">MSRDDYTPRGLSDPESHLDLAGQRQRPQVDTGTGSEAVAPSPNHQGRHVTLNAIVEVDMLRHKLRALENLVERYGTLCSAFDHFGALSPRFLSSTVCGEYTESYLILPCVGISSHIPSLSEAEEARALQYRCECLEAACMQQNMDVARALKGSSPFPSPLEYTSWLDHHLAHHDRVTHSFPSAASSSITNFSRAPFKCWDEQCIYYVYGFSTHLERDNHLRLHLTKNAGESGSFVPAQSSSNVSEIPETGSGALPRDRLPPIQPPTALVTTNLPPLPFPTPSTASTATTRRDHSSSFSFSDPKTALSRSGEETTSDPQLPPLKRARVGHDRLKSIGELKLLHNNDPCLRCRASNRPCDANNPCSRCSGMPSSESEAHWSILGCYRGSVTSLVDVLLQGSFAWSQPQTPLTPSYPRRGSINDQILAQNPTLSAVKRPAWRLDFQDTFWWQDGEPGLDERINQPLGPGYHDQGTAPPVLQLIASSPSFRGAAFDLLELLSASGQLSTSREEEQTTHPSLFRVKQLLREIIFYDTSQPSQLLRSEGTYLPRTPVDRRPSTERNVSLRECTRRYLISLDFAASILPTMGLRQWLGVFISICIFSAVNTILVDIALSFQGSDPSQASTTPTERPDQVIRSVYQALVSMFAASNDPLSNVSELEDPIARNIARIIRRDQWPPRHLFSSFDFLMNLGMGEIPNAGFNGFVLPRRQSLDSRGSRGFPTAQLENTARQLYLKSTPSLTPAGPSSQYIPSGSRSDFPLPGQFSLPGDVGGRTRRHTIGDDVSPRLESRRLSGEPISPSRLKPPSRRTSLRRVYCDKCNEHPDGFRGDHELRRHIDAKHSATVKRWVCKEPKNQMPSAPQPVIPLSRCKACLAQKRYGAYYNAAAHLRRAHFRPHRVGKASGDWPSMSILKDWMREVRQSVDLPEEHISSGEDDMDEYPTPADYRDPIPQQVPAIPDALPAISALGPLLSSSSIEPSIPIERASPSRRPTENRTRCPHPDCGREFRDLASHMLTHQEERPEKCPIVTCEYHTKGFARKYDKNRHALTHYRGTMVCPFCPGVGSPFEKVFTRADVFKRHLTAAHQVDQTGHSSGHRLPGGDDPVGTKARCSICKNGFGTAQDFYEHLDDCVLGVIVPTTNTSSQPTRLQGSPP</sequence>
<evidence type="ECO:0000313" key="3">
    <source>
        <dbReference type="EMBL" id="VTT66942.1"/>
    </source>
</evidence>
<gene>
    <name evidence="3" type="ORF">C2S_6698</name>
</gene>
<dbReference type="Pfam" id="PF25438">
    <property type="entry name" value="DUF7896"/>
    <property type="match status" value="1"/>
</dbReference>